<dbReference type="KEGG" id="ptm:GSPATT00038496001"/>
<protein>
    <recommendedName>
        <fullName evidence="4">Transmembrane protein</fullName>
    </recommendedName>
</protein>
<dbReference type="OMA" id="ENISIQW"/>
<dbReference type="EMBL" id="CT868080">
    <property type="protein sequence ID" value="CAK70394.1"/>
    <property type="molecule type" value="Genomic_DNA"/>
</dbReference>
<keyword evidence="3" id="KW-1185">Reference proteome</keyword>
<evidence type="ECO:0000256" key="1">
    <source>
        <dbReference type="SAM" id="Phobius"/>
    </source>
</evidence>
<keyword evidence="1" id="KW-0812">Transmembrane</keyword>
<reference evidence="2 3" key="1">
    <citation type="journal article" date="2006" name="Nature">
        <title>Global trends of whole-genome duplications revealed by the ciliate Paramecium tetraurelia.</title>
        <authorList>
            <consortium name="Genoscope"/>
            <person name="Aury J.-M."/>
            <person name="Jaillon O."/>
            <person name="Duret L."/>
            <person name="Noel B."/>
            <person name="Jubin C."/>
            <person name="Porcel B.M."/>
            <person name="Segurens B."/>
            <person name="Daubin V."/>
            <person name="Anthouard V."/>
            <person name="Aiach N."/>
            <person name="Arnaiz O."/>
            <person name="Billaut A."/>
            <person name="Beisson J."/>
            <person name="Blanc I."/>
            <person name="Bouhouche K."/>
            <person name="Camara F."/>
            <person name="Duharcourt S."/>
            <person name="Guigo R."/>
            <person name="Gogendeau D."/>
            <person name="Katinka M."/>
            <person name="Keller A.-M."/>
            <person name="Kissmehl R."/>
            <person name="Klotz C."/>
            <person name="Koll F."/>
            <person name="Le Moue A."/>
            <person name="Lepere C."/>
            <person name="Malinsky S."/>
            <person name="Nowacki M."/>
            <person name="Nowak J.K."/>
            <person name="Plattner H."/>
            <person name="Poulain J."/>
            <person name="Ruiz F."/>
            <person name="Serrano V."/>
            <person name="Zagulski M."/>
            <person name="Dessen P."/>
            <person name="Betermier M."/>
            <person name="Weissenbach J."/>
            <person name="Scarpelli C."/>
            <person name="Schachter V."/>
            <person name="Sperling L."/>
            <person name="Meyer E."/>
            <person name="Cohen J."/>
            <person name="Wincker P."/>
        </authorList>
    </citation>
    <scope>NUCLEOTIDE SEQUENCE [LARGE SCALE GENOMIC DNA]</scope>
    <source>
        <strain evidence="2 3">Stock d4-2</strain>
    </source>
</reference>
<evidence type="ECO:0008006" key="4">
    <source>
        <dbReference type="Google" id="ProtNLM"/>
    </source>
</evidence>
<dbReference type="AlphaFoldDB" id="A0CHX7"/>
<accession>A0CHX7</accession>
<name>A0CHX7_PARTE</name>
<sequence>MLVLIREFRCFMQTRLQGYTCNIQQLIIKVVKNGKVYWKEETLVDEQKEFLQLEVFIISTQQFQNLQPKQPINLKLELTESVSKNESFFEFHPSQINNLTTQKINIIFKCHQDIALQFTLKVEIINSTNQTLTIPFTKQCNESYFDHSKYSVYLKDLNNENISIQWDNSKPQLLQNISTVFEFIPPINQTIYIQDVQLNIDNNNTKSAKDLIKKYYLDPPLAYVSNSKKLVIQPEITCNNISNEKILFHLKIKTLKFEEPFLIYFYKLCDKQDKDLENNQEFPIYIGTKKNTNELFRAGVSQNDYNYSTKSIAESTNAFQMFIYFKTKDTQTIQQRLFPNGQKIDIDIITRVKDEEILKIKHQKKLQMSNVNDRKQILLYFDCQQQGNSTVYVDIIFNYLDDSHKQASFSFNKFCAKTIQKQEKTLFGEIIYYFICIVAMLFGVQTIRLFTNLIKQDANVPEVTIDTSYKRGYSNIEEEKQIEL</sequence>
<evidence type="ECO:0000313" key="3">
    <source>
        <dbReference type="Proteomes" id="UP000000600"/>
    </source>
</evidence>
<gene>
    <name evidence="2" type="ORF">GSPATT00038496001</name>
</gene>
<dbReference type="GeneID" id="5023576"/>
<dbReference type="OrthoDB" id="296464at2759"/>
<organism evidence="2 3">
    <name type="scientific">Paramecium tetraurelia</name>
    <dbReference type="NCBI Taxonomy" id="5888"/>
    <lineage>
        <taxon>Eukaryota</taxon>
        <taxon>Sar</taxon>
        <taxon>Alveolata</taxon>
        <taxon>Ciliophora</taxon>
        <taxon>Intramacronucleata</taxon>
        <taxon>Oligohymenophorea</taxon>
        <taxon>Peniculida</taxon>
        <taxon>Parameciidae</taxon>
        <taxon>Paramecium</taxon>
    </lineage>
</organism>
<dbReference type="Proteomes" id="UP000000600">
    <property type="component" value="Unassembled WGS sequence"/>
</dbReference>
<dbReference type="RefSeq" id="XP_001437791.1">
    <property type="nucleotide sequence ID" value="XM_001437754.1"/>
</dbReference>
<proteinExistence type="predicted"/>
<dbReference type="InParanoid" id="A0CHX7"/>
<keyword evidence="1" id="KW-1133">Transmembrane helix</keyword>
<feature type="transmembrane region" description="Helical" evidence="1">
    <location>
        <begin position="430"/>
        <end position="450"/>
    </location>
</feature>
<dbReference type="HOGENOM" id="CLU_564388_0_0_1"/>
<evidence type="ECO:0000313" key="2">
    <source>
        <dbReference type="EMBL" id="CAK70394.1"/>
    </source>
</evidence>
<keyword evidence="1" id="KW-0472">Membrane</keyword>